<gene>
    <name evidence="2" type="ORF">TSIB3V08_LOCUS8216</name>
</gene>
<sequence length="69" mass="7693">MVQLNGGVTLRSNIETTSQKGCKAQGIPPGPEGPYDNNNNRRLVTIRRLQNGVFREQQKTLTNRSPVSR</sequence>
<name>A0A7R9B0X3_TIMSH</name>
<proteinExistence type="predicted"/>
<dbReference type="EMBL" id="OC004148">
    <property type="protein sequence ID" value="CAD7264154.1"/>
    <property type="molecule type" value="Genomic_DNA"/>
</dbReference>
<protein>
    <submittedName>
        <fullName evidence="2">Uncharacterized protein</fullName>
    </submittedName>
</protein>
<dbReference type="AlphaFoldDB" id="A0A7R9B0X3"/>
<organism evidence="2">
    <name type="scientific">Timema shepardi</name>
    <name type="common">Walking stick</name>
    <dbReference type="NCBI Taxonomy" id="629360"/>
    <lineage>
        <taxon>Eukaryota</taxon>
        <taxon>Metazoa</taxon>
        <taxon>Ecdysozoa</taxon>
        <taxon>Arthropoda</taxon>
        <taxon>Hexapoda</taxon>
        <taxon>Insecta</taxon>
        <taxon>Pterygota</taxon>
        <taxon>Neoptera</taxon>
        <taxon>Polyneoptera</taxon>
        <taxon>Phasmatodea</taxon>
        <taxon>Timematodea</taxon>
        <taxon>Timematoidea</taxon>
        <taxon>Timematidae</taxon>
        <taxon>Timema</taxon>
    </lineage>
</organism>
<evidence type="ECO:0000256" key="1">
    <source>
        <dbReference type="SAM" id="MobiDB-lite"/>
    </source>
</evidence>
<reference evidence="2" key="1">
    <citation type="submission" date="2020-11" db="EMBL/GenBank/DDBJ databases">
        <authorList>
            <person name="Tran Van P."/>
        </authorList>
    </citation>
    <scope>NUCLEOTIDE SEQUENCE</scope>
</reference>
<evidence type="ECO:0000313" key="2">
    <source>
        <dbReference type="EMBL" id="CAD7264154.1"/>
    </source>
</evidence>
<feature type="region of interest" description="Disordered" evidence="1">
    <location>
        <begin position="1"/>
        <end position="39"/>
    </location>
</feature>
<accession>A0A7R9B0X3</accession>
<feature type="compositionally biased region" description="Polar residues" evidence="1">
    <location>
        <begin position="10"/>
        <end position="20"/>
    </location>
</feature>